<protein>
    <submittedName>
        <fullName evidence="2">Uncharacterized protein</fullName>
    </submittedName>
</protein>
<name>H6RPY6_BLASD</name>
<organism evidence="2 3">
    <name type="scientific">Blastococcus saxobsidens (strain DD2)</name>
    <dbReference type="NCBI Taxonomy" id="1146883"/>
    <lineage>
        <taxon>Bacteria</taxon>
        <taxon>Bacillati</taxon>
        <taxon>Actinomycetota</taxon>
        <taxon>Actinomycetes</taxon>
        <taxon>Geodermatophilales</taxon>
        <taxon>Geodermatophilaceae</taxon>
        <taxon>Blastococcus</taxon>
    </lineage>
</organism>
<feature type="transmembrane region" description="Helical" evidence="1">
    <location>
        <begin position="34"/>
        <end position="57"/>
    </location>
</feature>
<dbReference type="EMBL" id="FO117623">
    <property type="protein sequence ID" value="CCG01555.1"/>
    <property type="molecule type" value="Genomic_DNA"/>
</dbReference>
<feature type="transmembrane region" description="Helical" evidence="1">
    <location>
        <begin position="103"/>
        <end position="122"/>
    </location>
</feature>
<evidence type="ECO:0000313" key="2">
    <source>
        <dbReference type="EMBL" id="CCG01555.1"/>
    </source>
</evidence>
<dbReference type="HOGENOM" id="CLU_1746125_0_0_11"/>
<keyword evidence="1" id="KW-0812">Transmembrane</keyword>
<evidence type="ECO:0000256" key="1">
    <source>
        <dbReference type="SAM" id="Phobius"/>
    </source>
</evidence>
<feature type="transmembrane region" description="Helical" evidence="1">
    <location>
        <begin position="64"/>
        <end position="83"/>
    </location>
</feature>
<keyword evidence="1" id="KW-0472">Membrane</keyword>
<reference evidence="2 3" key="1">
    <citation type="journal article" date="2012" name="J. Bacteriol.">
        <title>Genome Sequence of Blastococcus saxobsidens DD2, a Stone-Inhabiting Bacterium.</title>
        <authorList>
            <person name="Chouaia B."/>
            <person name="Crotti E."/>
            <person name="Brusetti L."/>
            <person name="Daffonchio D."/>
            <person name="Essoussi I."/>
            <person name="Nouioui I."/>
            <person name="Sbissi I."/>
            <person name="Ghodhbane-Gtari F."/>
            <person name="Gtari M."/>
            <person name="Vacherie B."/>
            <person name="Barbe V."/>
            <person name="Medigue C."/>
            <person name="Gury J."/>
            <person name="Pujic P."/>
            <person name="Normand P."/>
        </authorList>
    </citation>
    <scope>NUCLEOTIDE SEQUENCE [LARGE SCALE GENOMIC DNA]</scope>
    <source>
        <strain evidence="2 3">DD2</strain>
    </source>
</reference>
<dbReference type="AlphaFoldDB" id="H6RPY6"/>
<accession>H6RPY6</accession>
<keyword evidence="3" id="KW-1185">Reference proteome</keyword>
<proteinExistence type="predicted"/>
<keyword evidence="1" id="KW-1133">Transmembrane helix</keyword>
<gene>
    <name evidence="2" type="ordered locus">BLASA_0599</name>
</gene>
<dbReference type="Proteomes" id="UP000007517">
    <property type="component" value="Chromosome"/>
</dbReference>
<dbReference type="KEGG" id="bsd:BLASA_0599"/>
<evidence type="ECO:0000313" key="3">
    <source>
        <dbReference type="Proteomes" id="UP000007517"/>
    </source>
</evidence>
<reference evidence="3" key="2">
    <citation type="submission" date="2012-02" db="EMBL/GenBank/DDBJ databases">
        <title>Complete genome sequence of Blastococcus saxobsidens strain DD2.</title>
        <authorList>
            <person name="Genoscope."/>
        </authorList>
    </citation>
    <scope>NUCLEOTIDE SEQUENCE [LARGE SCALE GENOMIC DNA]</scope>
    <source>
        <strain evidence="3">DD2</strain>
    </source>
</reference>
<dbReference type="STRING" id="1146883.BLASA_0599"/>
<sequence length="149" mass="16019">MATLLIMAAAIAVGIVLAYASWSVLGPLLAGRPGVLQGTVGAMCGAVAAAPTVLLLSARTRRRVLVPTMCWLLAAAVLFLWAVPFRRGDIEGRAAFLADAGMYVPFSVLVFFALAVVLLRQVPDDGFRPMTQWLEGDPPARERTRRRGR</sequence>